<dbReference type="EMBL" id="FCOR01000041">
    <property type="protein sequence ID" value="CVK17272.1"/>
    <property type="molecule type" value="Genomic_DNA"/>
</dbReference>
<dbReference type="RefSeq" id="WP_055426414.1">
    <property type="nucleotide sequence ID" value="NZ_FCOR01000041.1"/>
</dbReference>
<dbReference type="AlphaFoldDB" id="A0A0X3ASF3"/>
<keyword evidence="2" id="KW-1185">Reference proteome</keyword>
<organism evidence="1 2">
    <name type="scientific">Apibacter mensalis</name>
    <dbReference type="NCBI Taxonomy" id="1586267"/>
    <lineage>
        <taxon>Bacteria</taxon>
        <taxon>Pseudomonadati</taxon>
        <taxon>Bacteroidota</taxon>
        <taxon>Flavobacteriia</taxon>
        <taxon>Flavobacteriales</taxon>
        <taxon>Weeksellaceae</taxon>
        <taxon>Apibacter</taxon>
    </lineage>
</organism>
<protein>
    <submittedName>
        <fullName evidence="1">Uncharacterized protein</fullName>
    </submittedName>
</protein>
<gene>
    <name evidence="1" type="ORF">Ga0061079_1411</name>
</gene>
<accession>A0A0X3ASF3</accession>
<reference evidence="1" key="1">
    <citation type="submission" date="2016-01" db="EMBL/GenBank/DDBJ databases">
        <authorList>
            <person name="McClelland M."/>
            <person name="Jain A."/>
            <person name="Saraogi P."/>
            <person name="Mendelson R."/>
            <person name="Westerman R."/>
            <person name="SanMiguel P."/>
            <person name="Csonka L."/>
        </authorList>
    </citation>
    <scope>NUCLEOTIDE SEQUENCE [LARGE SCALE GENOMIC DNA]</scope>
    <source>
        <strain evidence="1">R-53146</strain>
    </source>
</reference>
<evidence type="ECO:0000313" key="2">
    <source>
        <dbReference type="Proteomes" id="UP000182761"/>
    </source>
</evidence>
<name>A0A0X3ASF3_9FLAO</name>
<dbReference type="Proteomes" id="UP000182761">
    <property type="component" value="Unassembled WGS sequence"/>
</dbReference>
<proteinExistence type="predicted"/>
<evidence type="ECO:0000313" key="1">
    <source>
        <dbReference type="EMBL" id="CVK17272.1"/>
    </source>
</evidence>
<sequence length="124" mass="14528">MISNFKIDTSEKNVSWYNNGLIVCKSFEKKIFQAVEIRFLSQILIIADYREKGKNNMFIYDKKGDCISNPSMSSPEFYGIYSIWYLEGNMLQTVVLLSNDNSNYEKKCIFNLENHNFSEFSLTK</sequence>
<dbReference type="OrthoDB" id="8447155at2"/>